<dbReference type="GeneID" id="6011493"/>
<dbReference type="AlphaFoldDB" id="A8NMR8"/>
<dbReference type="InParanoid" id="A8NMR8"/>
<reference evidence="1 2" key="1">
    <citation type="journal article" date="2010" name="Proc. Natl. Acad. Sci. U.S.A.">
        <title>Insights into evolution of multicellular fungi from the assembled chromosomes of the mushroom Coprinopsis cinerea (Coprinus cinereus).</title>
        <authorList>
            <person name="Stajich J.E."/>
            <person name="Wilke S.K."/>
            <person name="Ahren D."/>
            <person name="Au C.H."/>
            <person name="Birren B.W."/>
            <person name="Borodovsky M."/>
            <person name="Burns C."/>
            <person name="Canback B."/>
            <person name="Casselton L.A."/>
            <person name="Cheng C.K."/>
            <person name="Deng J."/>
            <person name="Dietrich F.S."/>
            <person name="Fargo D.C."/>
            <person name="Farman M.L."/>
            <person name="Gathman A.C."/>
            <person name="Goldberg J."/>
            <person name="Guigo R."/>
            <person name="Hoegger P.J."/>
            <person name="Hooker J.B."/>
            <person name="Huggins A."/>
            <person name="James T.Y."/>
            <person name="Kamada T."/>
            <person name="Kilaru S."/>
            <person name="Kodira C."/>
            <person name="Kues U."/>
            <person name="Kupfer D."/>
            <person name="Kwan H.S."/>
            <person name="Lomsadze A."/>
            <person name="Li W."/>
            <person name="Lilly W.W."/>
            <person name="Ma L.J."/>
            <person name="Mackey A.J."/>
            <person name="Manning G."/>
            <person name="Martin F."/>
            <person name="Muraguchi H."/>
            <person name="Natvig D.O."/>
            <person name="Palmerini H."/>
            <person name="Ramesh M.A."/>
            <person name="Rehmeyer C.J."/>
            <person name="Roe B.A."/>
            <person name="Shenoy N."/>
            <person name="Stanke M."/>
            <person name="Ter-Hovhannisyan V."/>
            <person name="Tunlid A."/>
            <person name="Velagapudi R."/>
            <person name="Vision T.J."/>
            <person name="Zeng Q."/>
            <person name="Zolan M.E."/>
            <person name="Pukkila P.J."/>
        </authorList>
    </citation>
    <scope>NUCLEOTIDE SEQUENCE [LARGE SCALE GENOMIC DNA]</scope>
    <source>
        <strain evidence="2">Okayama-7 / 130 / ATCC MYA-4618 / FGSC 9003</strain>
    </source>
</reference>
<gene>
    <name evidence="1" type="ORF">CC1G_11488</name>
</gene>
<dbReference type="Proteomes" id="UP000001861">
    <property type="component" value="Unassembled WGS sequence"/>
</dbReference>
<sequence>MPSHFPFPSLPMELQYEILTELNAQDLQTVKAFGLDPQAFRDAMKQYNAIIAGSAALAEYRR</sequence>
<dbReference type="RefSeq" id="XP_001834974.1">
    <property type="nucleotide sequence ID" value="XM_001834922.1"/>
</dbReference>
<evidence type="ECO:0000313" key="1">
    <source>
        <dbReference type="EMBL" id="EAU86856.1"/>
    </source>
</evidence>
<accession>A8NMR8</accession>
<keyword evidence="2" id="KW-1185">Reference proteome</keyword>
<name>A8NMR8_COPC7</name>
<protein>
    <submittedName>
        <fullName evidence="1">Uncharacterized protein</fullName>
    </submittedName>
</protein>
<dbReference type="VEuPathDB" id="FungiDB:CC1G_11488"/>
<organism evidence="1 2">
    <name type="scientific">Coprinopsis cinerea (strain Okayama-7 / 130 / ATCC MYA-4618 / FGSC 9003)</name>
    <name type="common">Inky cap fungus</name>
    <name type="synonym">Hormographiella aspergillata</name>
    <dbReference type="NCBI Taxonomy" id="240176"/>
    <lineage>
        <taxon>Eukaryota</taxon>
        <taxon>Fungi</taxon>
        <taxon>Dikarya</taxon>
        <taxon>Basidiomycota</taxon>
        <taxon>Agaricomycotina</taxon>
        <taxon>Agaricomycetes</taxon>
        <taxon>Agaricomycetidae</taxon>
        <taxon>Agaricales</taxon>
        <taxon>Agaricineae</taxon>
        <taxon>Psathyrellaceae</taxon>
        <taxon>Coprinopsis</taxon>
    </lineage>
</organism>
<comment type="caution">
    <text evidence="1">The sequence shown here is derived from an EMBL/GenBank/DDBJ whole genome shotgun (WGS) entry which is preliminary data.</text>
</comment>
<evidence type="ECO:0000313" key="2">
    <source>
        <dbReference type="Proteomes" id="UP000001861"/>
    </source>
</evidence>
<dbReference type="KEGG" id="cci:CC1G_11488"/>
<proteinExistence type="predicted"/>
<dbReference type="EMBL" id="AACS02000012">
    <property type="protein sequence ID" value="EAU86856.1"/>
    <property type="molecule type" value="Genomic_DNA"/>
</dbReference>